<proteinExistence type="inferred from homology"/>
<dbReference type="STRING" id="75913.A0A0K0F7F9"/>
<dbReference type="InterPro" id="IPR008388">
    <property type="entry name" value="Ac45_acc_su"/>
</dbReference>
<dbReference type="GO" id="GO:0033176">
    <property type="term" value="C:proton-transporting V-type ATPase complex"/>
    <property type="evidence" value="ECO:0007669"/>
    <property type="project" value="TreeGrafter"/>
</dbReference>
<keyword evidence="4 6" id="KW-1133">Transmembrane helix</keyword>
<evidence type="ECO:0000256" key="3">
    <source>
        <dbReference type="ARBA" id="ARBA00022692"/>
    </source>
</evidence>
<keyword evidence="9" id="KW-1185">Reference proteome</keyword>
<reference evidence="9" key="1">
    <citation type="submission" date="2014-07" db="EMBL/GenBank/DDBJ databases">
        <authorList>
            <person name="Martin A.A"/>
            <person name="De Silva N."/>
        </authorList>
    </citation>
    <scope>NUCLEOTIDE SEQUENCE</scope>
</reference>
<reference evidence="10" key="2">
    <citation type="submission" date="2015-08" db="UniProtKB">
        <authorList>
            <consortium name="WormBaseParasite"/>
        </authorList>
    </citation>
    <scope>IDENTIFICATION</scope>
</reference>
<name>A0A0K0F7F9_STRVS</name>
<dbReference type="GO" id="GO:0001671">
    <property type="term" value="F:ATPase activator activity"/>
    <property type="evidence" value="ECO:0007669"/>
    <property type="project" value="TreeGrafter"/>
</dbReference>
<dbReference type="WBParaSite" id="SVE_0475600.1">
    <property type="protein sequence ID" value="SVE_0475600.1"/>
    <property type="gene ID" value="SVE_0475600"/>
</dbReference>
<evidence type="ECO:0000256" key="6">
    <source>
        <dbReference type="SAM" id="Phobius"/>
    </source>
</evidence>
<dbReference type="PANTHER" id="PTHR12471:SF7">
    <property type="entry name" value="V-TYPE PROTON ATPASE SUBUNIT S1"/>
    <property type="match status" value="1"/>
</dbReference>
<dbReference type="InterPro" id="IPR046756">
    <property type="entry name" value="VAS1/VOA1_TM"/>
</dbReference>
<dbReference type="GO" id="GO:0030641">
    <property type="term" value="P:regulation of cellular pH"/>
    <property type="evidence" value="ECO:0007669"/>
    <property type="project" value="TreeGrafter"/>
</dbReference>
<comment type="subcellular location">
    <subcellularLocation>
        <location evidence="1">Membrane</location>
        <topology evidence="1">Single-pass membrane protein</topology>
    </subcellularLocation>
</comment>
<keyword evidence="3 6" id="KW-0812">Transmembrane</keyword>
<evidence type="ECO:0000256" key="2">
    <source>
        <dbReference type="ARBA" id="ARBA00009037"/>
    </source>
</evidence>
<feature type="signal peptide" evidence="7">
    <location>
        <begin position="1"/>
        <end position="15"/>
    </location>
</feature>
<evidence type="ECO:0000256" key="7">
    <source>
        <dbReference type="SAM" id="SignalP"/>
    </source>
</evidence>
<feature type="chain" id="PRO_5012813854" evidence="7">
    <location>
        <begin position="16"/>
        <end position="412"/>
    </location>
</feature>
<evidence type="ECO:0000256" key="4">
    <source>
        <dbReference type="ARBA" id="ARBA00022989"/>
    </source>
</evidence>
<dbReference type="AlphaFoldDB" id="A0A0K0F7F9"/>
<dbReference type="PANTHER" id="PTHR12471">
    <property type="entry name" value="VACUOLAR ATP SYNTHASE SUBUNIT S1"/>
    <property type="match status" value="1"/>
</dbReference>
<feature type="domain" description="V-type proton ATPase subunit S1/VOA1 transmembrane" evidence="8">
    <location>
        <begin position="375"/>
        <end position="407"/>
    </location>
</feature>
<feature type="transmembrane region" description="Helical" evidence="6">
    <location>
        <begin position="381"/>
        <end position="401"/>
    </location>
</feature>
<protein>
    <submittedName>
        <fullName evidence="10">Ac45-VOA1_TM domain-containing protein</fullName>
    </submittedName>
</protein>
<dbReference type="Proteomes" id="UP000035680">
    <property type="component" value="Unassembled WGS sequence"/>
</dbReference>
<keyword evidence="7" id="KW-0732">Signal</keyword>
<sequence length="412" mass="46544">MRILGILSLLSFAIAYDYLIWSKDKELLDVPLTKLAYQENTVVFDFKDFSLAQFSKLANVYSNDKSPKSNLIKTIKESFYKTGFFNGYLNIGEIKNIFVANNWNEIEEVLKKSDIKDRAIKYAFIIIDLDNLKHDSKRSKRVASSALGDFDIVPDDEIPTFTSKVPVIMPPYKKGKELDDSPCLLYLEGITLIHHSKVKNMVYKSITIDFTKDNSNDKFTGSFDCNNITKTSTFNVKINTKGAYNDDSNVKVPKNTDIEFEITIEGNGFFSWKVSSLTLKKGTISVDGKDYSVNRKKLSSQKGSNFLDIDGYYDYAYACSQTPAIFALSDVVDNYIGISLVGLQLQMQPGKVFRNIDGEEIFYGFSNNVNDCVPTFTPGSWMGIIVSLICISILLFGYQMISHLSQSVKMRK</sequence>
<comment type="similarity">
    <text evidence="2">Belongs to the vacuolar ATPase subunit S1 family.</text>
</comment>
<evidence type="ECO:0000259" key="8">
    <source>
        <dbReference type="Pfam" id="PF20520"/>
    </source>
</evidence>
<evidence type="ECO:0000313" key="10">
    <source>
        <dbReference type="WBParaSite" id="SVE_0475600.1"/>
    </source>
</evidence>
<evidence type="ECO:0000256" key="1">
    <source>
        <dbReference type="ARBA" id="ARBA00004167"/>
    </source>
</evidence>
<organism evidence="9 10">
    <name type="scientific">Strongyloides venezuelensis</name>
    <name type="common">Threadworm</name>
    <dbReference type="NCBI Taxonomy" id="75913"/>
    <lineage>
        <taxon>Eukaryota</taxon>
        <taxon>Metazoa</taxon>
        <taxon>Ecdysozoa</taxon>
        <taxon>Nematoda</taxon>
        <taxon>Chromadorea</taxon>
        <taxon>Rhabditida</taxon>
        <taxon>Tylenchina</taxon>
        <taxon>Panagrolaimomorpha</taxon>
        <taxon>Strongyloidoidea</taxon>
        <taxon>Strongyloididae</taxon>
        <taxon>Strongyloides</taxon>
    </lineage>
</organism>
<evidence type="ECO:0000313" key="9">
    <source>
        <dbReference type="Proteomes" id="UP000035680"/>
    </source>
</evidence>
<evidence type="ECO:0000256" key="5">
    <source>
        <dbReference type="ARBA" id="ARBA00023136"/>
    </source>
</evidence>
<keyword evidence="5 6" id="KW-0472">Membrane</keyword>
<accession>A0A0K0F7F9</accession>
<dbReference type="Pfam" id="PF20520">
    <property type="entry name" value="Ac45-VOA1_TM"/>
    <property type="match status" value="1"/>
</dbReference>